<dbReference type="GO" id="GO:0030674">
    <property type="term" value="F:protein-macromolecule adaptor activity"/>
    <property type="evidence" value="ECO:0007669"/>
    <property type="project" value="TreeGrafter"/>
</dbReference>
<reference evidence="2 3" key="1">
    <citation type="journal article" date="2023" name="G3 (Bethesda)">
        <title>A chromosome-length genome assembly and annotation of blackberry (Rubus argutus, cv. 'Hillquist').</title>
        <authorList>
            <person name="Bruna T."/>
            <person name="Aryal R."/>
            <person name="Dudchenko O."/>
            <person name="Sargent D.J."/>
            <person name="Mead D."/>
            <person name="Buti M."/>
            <person name="Cavallini A."/>
            <person name="Hytonen T."/>
            <person name="Andres J."/>
            <person name="Pham M."/>
            <person name="Weisz D."/>
            <person name="Mascagni F."/>
            <person name="Usai G."/>
            <person name="Natali L."/>
            <person name="Bassil N."/>
            <person name="Fernandez G.E."/>
            <person name="Lomsadze A."/>
            <person name="Armour M."/>
            <person name="Olukolu B."/>
            <person name="Poorten T."/>
            <person name="Britton C."/>
            <person name="Davik J."/>
            <person name="Ashrafi H."/>
            <person name="Aiden E.L."/>
            <person name="Borodovsky M."/>
            <person name="Worthington M."/>
        </authorList>
    </citation>
    <scope>NUCLEOTIDE SEQUENCE [LARGE SCALE GENOMIC DNA]</scope>
    <source>
        <strain evidence="2">PI 553951</strain>
    </source>
</reference>
<feature type="coiled-coil region" evidence="1">
    <location>
        <begin position="32"/>
        <end position="59"/>
    </location>
</feature>
<evidence type="ECO:0008006" key="4">
    <source>
        <dbReference type="Google" id="ProtNLM"/>
    </source>
</evidence>
<keyword evidence="3" id="KW-1185">Reference proteome</keyword>
<proteinExistence type="predicted"/>
<protein>
    <recommendedName>
        <fullName evidence="4">Peroxin-3</fullName>
    </recommendedName>
</protein>
<dbReference type="GO" id="GO:0045046">
    <property type="term" value="P:protein import into peroxisome membrane"/>
    <property type="evidence" value="ECO:0007669"/>
    <property type="project" value="TreeGrafter"/>
</dbReference>
<dbReference type="PANTHER" id="PTHR28080:SF1">
    <property type="entry name" value="PEROXISOMAL BIOGENESIS FACTOR 3"/>
    <property type="match status" value="1"/>
</dbReference>
<dbReference type="Proteomes" id="UP001457282">
    <property type="component" value="Unassembled WGS sequence"/>
</dbReference>
<evidence type="ECO:0000313" key="3">
    <source>
        <dbReference type="Proteomes" id="UP001457282"/>
    </source>
</evidence>
<keyword evidence="1" id="KW-0175">Coiled coil</keyword>
<sequence length="367" mass="41418">MLSLRGFWTRHRRKVFVTTGVLGGGYLLYKLYNAHRQRLADLEAELAREQESSDELLKAKMQAHFENIQTIADTTTLPHAMHYLSSRIAEELDSTYLTERLMQMKGKSPEKLELWDRLKVLSFTRMVLSLWAMTILSLYIRVQVNILGRHLYIDTARGFGSSLIIEDADLIDRDDQQKFLASSDYLSSYGMPALISNVQAAATEVLNGKQLNDQFNTTVLHETIMQILYKFMKTGSPHHWVNHLMPEDARWVELATAFSSDSTVLPDVTKFEQLMLETRAVISSGEFSSVAEMALRAVVDTVVVDMGAQSGGDLASGMPLARVLARVSQMGPTLLGESSRFIQIILNVPEVELFFTLIYSNMQNLID</sequence>
<dbReference type="InterPro" id="IPR006966">
    <property type="entry name" value="Peroxin-3"/>
</dbReference>
<name>A0AAW1WNF3_RUBAR</name>
<dbReference type="Pfam" id="PF04882">
    <property type="entry name" value="Peroxin-3"/>
    <property type="match status" value="2"/>
</dbReference>
<dbReference type="EMBL" id="JBEDUW010000005">
    <property type="protein sequence ID" value="KAK9925782.1"/>
    <property type="molecule type" value="Genomic_DNA"/>
</dbReference>
<evidence type="ECO:0000313" key="2">
    <source>
        <dbReference type="EMBL" id="KAK9925782.1"/>
    </source>
</evidence>
<dbReference type="GO" id="GO:0005778">
    <property type="term" value="C:peroxisomal membrane"/>
    <property type="evidence" value="ECO:0007669"/>
    <property type="project" value="InterPro"/>
</dbReference>
<evidence type="ECO:0000256" key="1">
    <source>
        <dbReference type="SAM" id="Coils"/>
    </source>
</evidence>
<accession>A0AAW1WNF3</accession>
<dbReference type="PANTHER" id="PTHR28080">
    <property type="entry name" value="PEROXISOMAL BIOGENESIS FACTOR 3"/>
    <property type="match status" value="1"/>
</dbReference>
<comment type="caution">
    <text evidence="2">The sequence shown here is derived from an EMBL/GenBank/DDBJ whole genome shotgun (WGS) entry which is preliminary data.</text>
</comment>
<organism evidence="2 3">
    <name type="scientific">Rubus argutus</name>
    <name type="common">Southern blackberry</name>
    <dbReference type="NCBI Taxonomy" id="59490"/>
    <lineage>
        <taxon>Eukaryota</taxon>
        <taxon>Viridiplantae</taxon>
        <taxon>Streptophyta</taxon>
        <taxon>Embryophyta</taxon>
        <taxon>Tracheophyta</taxon>
        <taxon>Spermatophyta</taxon>
        <taxon>Magnoliopsida</taxon>
        <taxon>eudicotyledons</taxon>
        <taxon>Gunneridae</taxon>
        <taxon>Pentapetalae</taxon>
        <taxon>rosids</taxon>
        <taxon>fabids</taxon>
        <taxon>Rosales</taxon>
        <taxon>Rosaceae</taxon>
        <taxon>Rosoideae</taxon>
        <taxon>Rosoideae incertae sedis</taxon>
        <taxon>Rubus</taxon>
    </lineage>
</organism>
<dbReference type="AlphaFoldDB" id="A0AAW1WNF3"/>
<gene>
    <name evidence="2" type="ORF">M0R45_023047</name>
</gene>